<accession>A0A6L3ZF99</accession>
<evidence type="ECO:0000313" key="2">
    <source>
        <dbReference type="EMBL" id="KAB2816541.1"/>
    </source>
</evidence>
<gene>
    <name evidence="2" type="ORF">F8C82_12735</name>
</gene>
<comment type="caution">
    <text evidence="2">The sequence shown here is derived from an EMBL/GenBank/DDBJ whole genome shotgun (WGS) entry which is preliminary data.</text>
</comment>
<protein>
    <submittedName>
        <fullName evidence="2">Phospholipase</fullName>
    </submittedName>
</protein>
<dbReference type="OrthoDB" id="595091at2"/>
<dbReference type="EMBL" id="WBVQ01000002">
    <property type="protein sequence ID" value="KAB2816541.1"/>
    <property type="molecule type" value="Genomic_DNA"/>
</dbReference>
<dbReference type="SUPFAM" id="SSF53474">
    <property type="entry name" value="alpha/beta-Hydrolases"/>
    <property type="match status" value="1"/>
</dbReference>
<dbReference type="InterPro" id="IPR029058">
    <property type="entry name" value="AB_hydrolase_fold"/>
</dbReference>
<name>A0A6L3ZF99_9FLAO</name>
<dbReference type="InterPro" id="IPR003140">
    <property type="entry name" value="PLipase/COase/thioEstase"/>
</dbReference>
<keyword evidence="3" id="KW-1185">Reference proteome</keyword>
<dbReference type="Gene3D" id="3.40.50.1820">
    <property type="entry name" value="alpha/beta hydrolase"/>
    <property type="match status" value="1"/>
</dbReference>
<dbReference type="Proteomes" id="UP000484164">
    <property type="component" value="Unassembled WGS sequence"/>
</dbReference>
<feature type="domain" description="Phospholipase/carboxylesterase/thioesterase" evidence="1">
    <location>
        <begin position="22"/>
        <end position="212"/>
    </location>
</feature>
<reference evidence="2 3" key="1">
    <citation type="submission" date="2019-10" db="EMBL/GenBank/DDBJ databases">
        <title>Genome sequence of Phaeocystidibacter marisrubri JCM30614 (type strain).</title>
        <authorList>
            <person name="Bowman J.P."/>
        </authorList>
    </citation>
    <scope>NUCLEOTIDE SEQUENCE [LARGE SCALE GENOMIC DNA]</scope>
    <source>
        <strain evidence="2 3">JCM 30614</strain>
    </source>
</reference>
<evidence type="ECO:0000259" key="1">
    <source>
        <dbReference type="Pfam" id="PF02230"/>
    </source>
</evidence>
<sequence length="218" mass="25119">MEEHSFKVEKTTRFFSSGGSGDSVKELWIVLHGYGQLPQFFLRKFSFLETERRRIVAPEGLHRFYLQGTEGRVGASWMTKEARLDDIADQAHHLDRLLEIQRELCPNIERIVLFGFSQGVSTACRWMDHRLGADIDALICWAGSFPPDIDYNLRKEAFVGRPFHYFWGDNDPYLSEGKVDLMLTELGKRGIHPTPHPYKGEHSVDPEVLAKVWQDVVL</sequence>
<dbReference type="Pfam" id="PF02230">
    <property type="entry name" value="Abhydrolase_2"/>
    <property type="match status" value="1"/>
</dbReference>
<dbReference type="GO" id="GO:0016787">
    <property type="term" value="F:hydrolase activity"/>
    <property type="evidence" value="ECO:0007669"/>
    <property type="project" value="InterPro"/>
</dbReference>
<organism evidence="2 3">
    <name type="scientific">Phaeocystidibacter marisrubri</name>
    <dbReference type="NCBI Taxonomy" id="1577780"/>
    <lineage>
        <taxon>Bacteria</taxon>
        <taxon>Pseudomonadati</taxon>
        <taxon>Bacteroidota</taxon>
        <taxon>Flavobacteriia</taxon>
        <taxon>Flavobacteriales</taxon>
        <taxon>Phaeocystidibacteraceae</taxon>
        <taxon>Phaeocystidibacter</taxon>
    </lineage>
</organism>
<dbReference type="AlphaFoldDB" id="A0A6L3ZF99"/>
<evidence type="ECO:0000313" key="3">
    <source>
        <dbReference type="Proteomes" id="UP000484164"/>
    </source>
</evidence>
<proteinExistence type="predicted"/>
<dbReference type="RefSeq" id="WP_151693968.1">
    <property type="nucleotide sequence ID" value="NZ_BMGX01000001.1"/>
</dbReference>